<proteinExistence type="predicted"/>
<organism evidence="1 2">
    <name type="scientific">Empedobacter falsenii</name>
    <dbReference type="NCBI Taxonomy" id="343874"/>
    <lineage>
        <taxon>Bacteria</taxon>
        <taxon>Pseudomonadati</taxon>
        <taxon>Bacteroidota</taxon>
        <taxon>Flavobacteriia</taxon>
        <taxon>Flavobacteriales</taxon>
        <taxon>Weeksellaceae</taxon>
        <taxon>Empedobacter</taxon>
    </lineage>
</organism>
<sequence>MCNCIKEKEEFLYEKIAEKHPEKNFTLNSFEDGFINRSYLFDNDKIVINNDFKMKYTFTKKDGSQSVPKYLTVSILPAYCCFCGEKIELTKGEN</sequence>
<evidence type="ECO:0000313" key="1">
    <source>
        <dbReference type="EMBL" id="STD53056.1"/>
    </source>
</evidence>
<protein>
    <submittedName>
        <fullName evidence="1">Uncharacterized protein</fullName>
    </submittedName>
</protein>
<evidence type="ECO:0000313" key="2">
    <source>
        <dbReference type="Proteomes" id="UP000254737"/>
    </source>
</evidence>
<name>A0A376G316_9FLAO</name>
<dbReference type="AlphaFoldDB" id="A0A376G316"/>
<dbReference type="RefSeq" id="WP_114998224.1">
    <property type="nucleotide sequence ID" value="NZ_UFXS01000001.1"/>
</dbReference>
<gene>
    <name evidence="1" type="ORF">NCTC13456_00274</name>
</gene>
<accession>A0A376G316</accession>
<reference evidence="1 2" key="1">
    <citation type="submission" date="2018-06" db="EMBL/GenBank/DDBJ databases">
        <authorList>
            <consortium name="Pathogen Informatics"/>
            <person name="Doyle S."/>
        </authorList>
    </citation>
    <scope>NUCLEOTIDE SEQUENCE [LARGE SCALE GENOMIC DNA]</scope>
    <source>
        <strain evidence="1 2">NCTC13456</strain>
    </source>
</reference>
<dbReference type="Proteomes" id="UP000254737">
    <property type="component" value="Unassembled WGS sequence"/>
</dbReference>
<dbReference type="EMBL" id="UFXS01000001">
    <property type="protein sequence ID" value="STD53056.1"/>
    <property type="molecule type" value="Genomic_DNA"/>
</dbReference>